<sequence length="136" mass="15829">MIRELKNNFMQAALGSTLWITALTSLFYRQQMIPLSFVWKLFSIGGLLGFIFGVSYPYLWNYSTFQARTNILISSVLNTLGGFLALYLFSSYLFSIVRPYFFPILGLTLIGHTLGFYFYSRYQQQRLAKELNQIKK</sequence>
<evidence type="ECO:0000256" key="1">
    <source>
        <dbReference type="SAM" id="Phobius"/>
    </source>
</evidence>
<keyword evidence="3" id="KW-1185">Reference proteome</keyword>
<accession>A0A4P5P9V1</accession>
<dbReference type="OrthoDB" id="2610916at2"/>
<dbReference type="AlphaFoldDB" id="A0A4P5P9V1"/>
<gene>
    <name evidence="2" type="ORF">NRIC_22670</name>
</gene>
<reference evidence="3" key="1">
    <citation type="submission" date="2019-02" db="EMBL/GenBank/DDBJ databases">
        <title>Draft genome sequence of Enterococcus sp. Gos25-1.</title>
        <authorList>
            <person name="Tanaka N."/>
            <person name="Shiwa Y."/>
            <person name="Fujita N."/>
        </authorList>
    </citation>
    <scope>NUCLEOTIDE SEQUENCE [LARGE SCALE GENOMIC DNA]</scope>
    <source>
        <strain evidence="3">Gos25-1</strain>
    </source>
</reference>
<evidence type="ECO:0000313" key="2">
    <source>
        <dbReference type="EMBL" id="GCF94376.1"/>
    </source>
</evidence>
<comment type="caution">
    <text evidence="2">The sequence shown here is derived from an EMBL/GenBank/DDBJ whole genome shotgun (WGS) entry which is preliminary data.</text>
</comment>
<feature type="transmembrane region" description="Helical" evidence="1">
    <location>
        <begin position="100"/>
        <end position="119"/>
    </location>
</feature>
<dbReference type="RefSeq" id="WP_146622799.1">
    <property type="nucleotide sequence ID" value="NZ_BJCC01000017.1"/>
</dbReference>
<keyword evidence="1" id="KW-0812">Transmembrane</keyword>
<evidence type="ECO:0000313" key="3">
    <source>
        <dbReference type="Proteomes" id="UP000290567"/>
    </source>
</evidence>
<keyword evidence="1" id="KW-0472">Membrane</keyword>
<feature type="transmembrane region" description="Helical" evidence="1">
    <location>
        <begin position="37"/>
        <end position="59"/>
    </location>
</feature>
<dbReference type="EMBL" id="BJCC01000017">
    <property type="protein sequence ID" value="GCF94376.1"/>
    <property type="molecule type" value="Genomic_DNA"/>
</dbReference>
<proteinExistence type="predicted"/>
<feature type="transmembrane region" description="Helical" evidence="1">
    <location>
        <begin position="71"/>
        <end position="94"/>
    </location>
</feature>
<name>A0A4P5P9V1_9ENTE</name>
<organism evidence="2 3">
    <name type="scientific">Enterococcus florum</name>
    <dbReference type="NCBI Taxonomy" id="2480627"/>
    <lineage>
        <taxon>Bacteria</taxon>
        <taxon>Bacillati</taxon>
        <taxon>Bacillota</taxon>
        <taxon>Bacilli</taxon>
        <taxon>Lactobacillales</taxon>
        <taxon>Enterococcaceae</taxon>
        <taxon>Enterococcus</taxon>
    </lineage>
</organism>
<keyword evidence="1" id="KW-1133">Transmembrane helix</keyword>
<dbReference type="Proteomes" id="UP000290567">
    <property type="component" value="Unassembled WGS sequence"/>
</dbReference>
<protein>
    <submittedName>
        <fullName evidence="2">Uncharacterized protein</fullName>
    </submittedName>
</protein>